<keyword evidence="1" id="KW-0507">mRNA processing</keyword>
<dbReference type="GO" id="GO:0003676">
    <property type="term" value="F:nucleic acid binding"/>
    <property type="evidence" value="ECO:0007669"/>
    <property type="project" value="InterPro"/>
</dbReference>
<proteinExistence type="predicted"/>
<protein>
    <recommendedName>
        <fullName evidence="4">CCHC-type domain-containing protein</fullName>
    </recommendedName>
</protein>
<dbReference type="Proteomes" id="UP000765509">
    <property type="component" value="Unassembled WGS sequence"/>
</dbReference>
<dbReference type="InterPro" id="IPR036875">
    <property type="entry name" value="Znf_CCHC_sf"/>
</dbReference>
<accession>A0A9Q3D8B6</accession>
<dbReference type="GO" id="GO:0006397">
    <property type="term" value="P:mRNA processing"/>
    <property type="evidence" value="ECO:0007669"/>
    <property type="project" value="UniProtKB-KW"/>
</dbReference>
<evidence type="ECO:0008006" key="4">
    <source>
        <dbReference type="Google" id="ProtNLM"/>
    </source>
</evidence>
<dbReference type="SUPFAM" id="SSF57756">
    <property type="entry name" value="Retrovirus zinc finger-like domains"/>
    <property type="match status" value="1"/>
</dbReference>
<dbReference type="EMBL" id="AVOT02013464">
    <property type="protein sequence ID" value="MBW0496138.1"/>
    <property type="molecule type" value="Genomic_DNA"/>
</dbReference>
<name>A0A9Q3D8B6_9BASI</name>
<organism evidence="2 3">
    <name type="scientific">Austropuccinia psidii MF-1</name>
    <dbReference type="NCBI Taxonomy" id="1389203"/>
    <lineage>
        <taxon>Eukaryota</taxon>
        <taxon>Fungi</taxon>
        <taxon>Dikarya</taxon>
        <taxon>Basidiomycota</taxon>
        <taxon>Pucciniomycotina</taxon>
        <taxon>Pucciniomycetes</taxon>
        <taxon>Pucciniales</taxon>
        <taxon>Sphaerophragmiaceae</taxon>
        <taxon>Austropuccinia</taxon>
    </lineage>
</organism>
<keyword evidence="3" id="KW-1185">Reference proteome</keyword>
<evidence type="ECO:0000256" key="1">
    <source>
        <dbReference type="ARBA" id="ARBA00022664"/>
    </source>
</evidence>
<sequence>MKIHIRNHKLLTQMPGELEHEIKCRCKQSFTLDDISNTLKDAMKRTKIGKNSLYRCNSFKEEQPYRFDSKDNPKDKMEDVTKKKNTCHNCESTDHYANNCTKENKKFYAIEQVPEDSESDSMGDVRVSL</sequence>
<evidence type="ECO:0000313" key="3">
    <source>
        <dbReference type="Proteomes" id="UP000765509"/>
    </source>
</evidence>
<comment type="caution">
    <text evidence="2">The sequence shown here is derived from an EMBL/GenBank/DDBJ whole genome shotgun (WGS) entry which is preliminary data.</text>
</comment>
<gene>
    <name evidence="2" type="ORF">O181_035853</name>
</gene>
<reference evidence="2" key="1">
    <citation type="submission" date="2021-03" db="EMBL/GenBank/DDBJ databases">
        <title>Draft genome sequence of rust myrtle Austropuccinia psidii MF-1, a brazilian biotype.</title>
        <authorList>
            <person name="Quecine M.C."/>
            <person name="Pachon D.M.R."/>
            <person name="Bonatelli M.L."/>
            <person name="Correr F.H."/>
            <person name="Franceschini L.M."/>
            <person name="Leite T.F."/>
            <person name="Margarido G.R.A."/>
            <person name="Almeida C.A."/>
            <person name="Ferrarezi J.A."/>
            <person name="Labate C.A."/>
        </authorList>
    </citation>
    <scope>NUCLEOTIDE SEQUENCE</scope>
    <source>
        <strain evidence="2">MF-1</strain>
    </source>
</reference>
<dbReference type="AlphaFoldDB" id="A0A9Q3D8B6"/>
<dbReference type="GO" id="GO:0008270">
    <property type="term" value="F:zinc ion binding"/>
    <property type="evidence" value="ECO:0007669"/>
    <property type="project" value="InterPro"/>
</dbReference>
<evidence type="ECO:0000313" key="2">
    <source>
        <dbReference type="EMBL" id="MBW0496138.1"/>
    </source>
</evidence>